<reference evidence="2" key="2">
    <citation type="journal article" date="2012" name="Environ. Microbiol.">
        <title>Genomic content of uncultured Bacteroidetes from contrasting oceanic provinces in the North Atlantic Ocean.</title>
        <authorList>
            <person name="Gomez-Pereira P.R."/>
            <person name="Schuler M."/>
            <person name="Fuchs B.M."/>
            <person name="Bennke C."/>
            <person name="Teeling H."/>
            <person name="Waldmann J."/>
            <person name="Richter M."/>
            <person name="Barbe V."/>
            <person name="Bataille E."/>
            <person name="Glockner F.O."/>
            <person name="Amann R."/>
        </authorList>
    </citation>
    <scope>NUCLEOTIDE SEQUENCE</scope>
</reference>
<evidence type="ECO:0000256" key="1">
    <source>
        <dbReference type="SAM" id="Phobius"/>
    </source>
</evidence>
<organism evidence="2">
    <name type="scientific">uncultured Sphingobacteriia bacterium</name>
    <dbReference type="NCBI Taxonomy" id="246143"/>
    <lineage>
        <taxon>Bacteria</taxon>
        <taxon>Pseudomonadati</taxon>
        <taxon>Bacteroidota</taxon>
        <taxon>Sphingobacteriia</taxon>
        <taxon>environmental samples</taxon>
    </lineage>
</organism>
<keyword evidence="1" id="KW-1133">Transmembrane helix</keyword>
<proteinExistence type="predicted"/>
<accession>F4MMV4</accession>
<keyword evidence="1" id="KW-0472">Membrane</keyword>
<feature type="transmembrane region" description="Helical" evidence="1">
    <location>
        <begin position="6"/>
        <end position="24"/>
    </location>
</feature>
<keyword evidence="1" id="KW-0812">Transmembrane</keyword>
<sequence length="89" mass="10206">MVFFIWTSYFVFALVIYYAGNKLIVNNDAQHLKWTFAFSAIKTIAALVLFLGLHLIDILPINKQNALIFVGFYFVHLLITTLLGIRGRL</sequence>
<gene>
    <name evidence="2" type="ORF">S18_858_0021</name>
</gene>
<dbReference type="AlphaFoldDB" id="F4MMV4"/>
<feature type="transmembrane region" description="Helical" evidence="1">
    <location>
        <begin position="68"/>
        <end position="85"/>
    </location>
</feature>
<reference evidence="2" key="1">
    <citation type="submission" date="2010-05" db="EMBL/GenBank/DDBJ databases">
        <authorList>
            <person name="Genoscope - CEA"/>
        </authorList>
    </citation>
    <scope>NUCLEOTIDE SEQUENCE</scope>
</reference>
<evidence type="ECO:0000313" key="2">
    <source>
        <dbReference type="EMBL" id="CBL87467.1"/>
    </source>
</evidence>
<feature type="transmembrane region" description="Helical" evidence="1">
    <location>
        <begin position="36"/>
        <end position="56"/>
    </location>
</feature>
<protein>
    <submittedName>
        <fullName evidence="2">Membrane protein</fullName>
    </submittedName>
</protein>
<name>F4MMV4_9BACT</name>
<dbReference type="EMBL" id="FQ032824">
    <property type="protein sequence ID" value="CBL87467.1"/>
    <property type="molecule type" value="Genomic_DNA"/>
</dbReference>